<dbReference type="Pfam" id="PF00535">
    <property type="entry name" value="Glycos_transf_2"/>
    <property type="match status" value="1"/>
</dbReference>
<feature type="domain" description="Glycosyltransferase 2-like" evidence="2">
    <location>
        <begin position="12"/>
        <end position="164"/>
    </location>
</feature>
<dbReference type="Proteomes" id="UP000194641">
    <property type="component" value="Unassembled WGS sequence"/>
</dbReference>
<evidence type="ECO:0000313" key="4">
    <source>
        <dbReference type="Proteomes" id="UP000194641"/>
    </source>
</evidence>
<keyword evidence="1" id="KW-1133">Transmembrane helix</keyword>
<dbReference type="PANTHER" id="PTHR48090:SF7">
    <property type="entry name" value="RFBJ PROTEIN"/>
    <property type="match status" value="1"/>
</dbReference>
<evidence type="ECO:0000313" key="3">
    <source>
        <dbReference type="EMBL" id="OUI92836.1"/>
    </source>
</evidence>
<organism evidence="3 4">
    <name type="scientific">Acetobacter indonesiensis</name>
    <dbReference type="NCBI Taxonomy" id="104101"/>
    <lineage>
        <taxon>Bacteria</taxon>
        <taxon>Pseudomonadati</taxon>
        <taxon>Pseudomonadota</taxon>
        <taxon>Alphaproteobacteria</taxon>
        <taxon>Acetobacterales</taxon>
        <taxon>Acetobacteraceae</taxon>
        <taxon>Acetobacter</taxon>
    </lineage>
</organism>
<dbReference type="CDD" id="cd04179">
    <property type="entry name" value="DPM_DPG-synthase_like"/>
    <property type="match status" value="1"/>
</dbReference>
<feature type="transmembrane region" description="Helical" evidence="1">
    <location>
        <begin position="232"/>
        <end position="254"/>
    </location>
</feature>
<dbReference type="SUPFAM" id="SSF53448">
    <property type="entry name" value="Nucleotide-diphospho-sugar transferases"/>
    <property type="match status" value="1"/>
</dbReference>
<evidence type="ECO:0000259" key="2">
    <source>
        <dbReference type="Pfam" id="PF00535"/>
    </source>
</evidence>
<dbReference type="Gene3D" id="3.90.550.10">
    <property type="entry name" value="Spore Coat Polysaccharide Biosynthesis Protein SpsA, Chain A"/>
    <property type="match status" value="1"/>
</dbReference>
<name>A0A252AS74_9PROT</name>
<reference evidence="4" key="1">
    <citation type="submission" date="2014-06" db="EMBL/GenBank/DDBJ databases">
        <authorList>
            <person name="Winans N.J."/>
            <person name="Newell P.D."/>
            <person name="Douglas A.E."/>
        </authorList>
    </citation>
    <scope>NUCLEOTIDE SEQUENCE [LARGE SCALE GENOMIC DNA]</scope>
</reference>
<accession>A0A252AS74</accession>
<keyword evidence="1" id="KW-0812">Transmembrane</keyword>
<sequence length="313" mass="34647">MLPSDTALRVAVLIPCYNEELSIAEVVKGFGVALPNAVLYVYDNNSSDNTVAKAKEAGALVYSERMQGKGHVVRRMFSDIEADYYVLVDGDATYEAEAAPRMLKKAASEGLDMVNGARVTDREAAYRRGHILGNKVLTGLVMSIFGRRMTDMLSGYRVFSRRFVKSFPVTSAGFEIETELTVHALELNMPLAEEPTRYVERLAGSVSKLRTYHDGFRILKTILSLIQREKPLLFYFVLSLVFAIAGFCIGIGVITDYMETGLVPRLPSAVLATGLELLAGLCLLCGIVLNATKHARQEVKRLFYLSYPIRILS</sequence>
<keyword evidence="1" id="KW-0472">Membrane</keyword>
<keyword evidence="3" id="KW-0808">Transferase</keyword>
<dbReference type="EMBL" id="JOPA01000027">
    <property type="protein sequence ID" value="OUI92836.1"/>
    <property type="molecule type" value="Genomic_DNA"/>
</dbReference>
<dbReference type="PANTHER" id="PTHR48090">
    <property type="entry name" value="UNDECAPRENYL-PHOSPHATE 4-DEOXY-4-FORMAMIDO-L-ARABINOSE TRANSFERASE-RELATED"/>
    <property type="match status" value="1"/>
</dbReference>
<dbReference type="InterPro" id="IPR050256">
    <property type="entry name" value="Glycosyltransferase_2"/>
</dbReference>
<protein>
    <submittedName>
        <fullName evidence="3">Glycosyl transferase family 2</fullName>
    </submittedName>
</protein>
<proteinExistence type="predicted"/>
<gene>
    <name evidence="3" type="ORF">HK17_09605</name>
</gene>
<dbReference type="AlphaFoldDB" id="A0A252AS74"/>
<comment type="caution">
    <text evidence="3">The sequence shown here is derived from an EMBL/GenBank/DDBJ whole genome shotgun (WGS) entry which is preliminary data.</text>
</comment>
<dbReference type="GO" id="GO:0016740">
    <property type="term" value="F:transferase activity"/>
    <property type="evidence" value="ECO:0007669"/>
    <property type="project" value="UniProtKB-KW"/>
</dbReference>
<dbReference type="InterPro" id="IPR001173">
    <property type="entry name" value="Glyco_trans_2-like"/>
</dbReference>
<evidence type="ECO:0000256" key="1">
    <source>
        <dbReference type="SAM" id="Phobius"/>
    </source>
</evidence>
<feature type="transmembrane region" description="Helical" evidence="1">
    <location>
        <begin position="266"/>
        <end position="291"/>
    </location>
</feature>
<dbReference type="InterPro" id="IPR029044">
    <property type="entry name" value="Nucleotide-diphossugar_trans"/>
</dbReference>